<dbReference type="KEGG" id="thg:TCELL_1131"/>
<evidence type="ECO:0000313" key="5">
    <source>
        <dbReference type="Proteomes" id="UP000005270"/>
    </source>
</evidence>
<keyword evidence="5" id="KW-1185">Reference proteome</keyword>
<evidence type="ECO:0000313" key="4">
    <source>
        <dbReference type="EMBL" id="AFK51554.1"/>
    </source>
</evidence>
<keyword evidence="2" id="KW-0813">Transport</keyword>
<dbReference type="AlphaFoldDB" id="I3TFL6"/>
<evidence type="ECO:0000256" key="3">
    <source>
        <dbReference type="ARBA" id="ARBA00023065"/>
    </source>
</evidence>
<sequence>MVVSRKDHEHFYRLIGFKNVVVATKEEVWRLLSELKNDKHTAAILVEESLAREAGLDVLALNEKGFGPVVTLVPDKEVFLQSDPKAYYLKFASRIVGYQLGV</sequence>
<dbReference type="Proteomes" id="UP000005270">
    <property type="component" value="Chromosome"/>
</dbReference>
<dbReference type="Pfam" id="PF01990">
    <property type="entry name" value="ATP-synt_F"/>
    <property type="match status" value="1"/>
</dbReference>
<protein>
    <submittedName>
        <fullName evidence="4">V-type ATP synthase subunit F</fullName>
    </submittedName>
</protein>
<dbReference type="HOGENOM" id="CLU_2271172_0_0_2"/>
<dbReference type="SUPFAM" id="SSF159468">
    <property type="entry name" value="AtpF-like"/>
    <property type="match status" value="1"/>
</dbReference>
<reference evidence="4 5" key="1">
    <citation type="journal article" date="2012" name="J. Bacteriol.">
        <title>Complete genome sequence of the hyperthermophilic cellulolytic Crenarchaeon 'Thermogladius cellulolyticus' 1633.</title>
        <authorList>
            <person name="Mardanov A.V."/>
            <person name="Kochetkova T.V."/>
            <person name="Beletsky A.V."/>
            <person name="Bonch-Osmolovskaya E.A."/>
            <person name="Ravin N.V."/>
            <person name="Skryabin K.G."/>
        </authorList>
    </citation>
    <scope>NUCLEOTIDE SEQUENCE [LARGE SCALE GENOMIC DNA]</scope>
    <source>
        <strain evidence="5">DSM 22663 / VKM B-2946 / 1633</strain>
    </source>
</reference>
<evidence type="ECO:0000256" key="2">
    <source>
        <dbReference type="ARBA" id="ARBA00022448"/>
    </source>
</evidence>
<dbReference type="GO" id="GO:0046961">
    <property type="term" value="F:proton-transporting ATPase activity, rotational mechanism"/>
    <property type="evidence" value="ECO:0007669"/>
    <property type="project" value="InterPro"/>
</dbReference>
<dbReference type="InParanoid" id="I3TFL6"/>
<gene>
    <name evidence="4" type="ordered locus">TCELL_1131</name>
</gene>
<organism evidence="4 5">
    <name type="scientific">Thermogladius calderae (strain DSM 22663 / VKM B-2946 / 1633)</name>
    <dbReference type="NCBI Taxonomy" id="1184251"/>
    <lineage>
        <taxon>Archaea</taxon>
        <taxon>Thermoproteota</taxon>
        <taxon>Thermoprotei</taxon>
        <taxon>Desulfurococcales</taxon>
        <taxon>Desulfurococcaceae</taxon>
        <taxon>Thermogladius</taxon>
    </lineage>
</organism>
<dbReference type="InterPro" id="IPR036906">
    <property type="entry name" value="ATPase_V1_fsu_sf"/>
</dbReference>
<dbReference type="STRING" id="1184251.TCELL_1131"/>
<comment type="similarity">
    <text evidence="1">Belongs to the V-ATPase F subunit family.</text>
</comment>
<evidence type="ECO:0000256" key="1">
    <source>
        <dbReference type="ARBA" id="ARBA00010148"/>
    </source>
</evidence>
<dbReference type="Gene3D" id="3.40.50.10580">
    <property type="entry name" value="ATPase, V1 complex, subunit F"/>
    <property type="match status" value="1"/>
</dbReference>
<dbReference type="EMBL" id="CP003531">
    <property type="protein sequence ID" value="AFK51554.1"/>
    <property type="molecule type" value="Genomic_DNA"/>
</dbReference>
<dbReference type="InterPro" id="IPR008218">
    <property type="entry name" value="ATPase_V1-cplx_f_g_su"/>
</dbReference>
<keyword evidence="3" id="KW-0406">Ion transport</keyword>
<accession>I3TFL6</accession>
<proteinExistence type="inferred from homology"/>
<dbReference type="eggNOG" id="arCOG04102">
    <property type="taxonomic scope" value="Archaea"/>
</dbReference>
<name>I3TFL6_THEC1</name>